<dbReference type="PANTHER" id="PTHR12830:SF9">
    <property type="entry name" value="ANAPHASE-PROMOTING COMPLEX SUBUNIT 5"/>
    <property type="match status" value="1"/>
</dbReference>
<keyword evidence="5" id="KW-0833">Ubl conjugation pathway</keyword>
<dbReference type="InterPro" id="IPR026000">
    <property type="entry name" value="Apc5_dom"/>
</dbReference>
<sequence length="782" mass="88503">MSRFLNPAKIGLLALIELYTNKTVPTSSIVQILSFITSHLIDHDLSSPSGDSEGRWKRAETTVSLVVSITDFEKVLTPHTAASGVPGRSLWYVFLDKLWKIDSLDALHAFFGRCSELLVKTKEELRRYAEMGTLVPGPEVILLSRNSPFGAFVRRSQLEFTRLRFHDAFELWKGFVKYRQTTAAYYRKKTPSFQRLSFDNVLLAGEHDWGSGVEAVASVAYGDMLRDDPTSTLPVSTDDIEKLLEFQIDQMQKYGNRIPLEIRRQFQDLLNDSFMVPSLSHYLSYLDAWRAGDYSTSFDYLHRYFDYTMQNRDRLFYQYALMNLAVLQADFGCHKEAVAAMLETVSTARENRDMTCLNFALNWLFHFGRAHPDVTKELESNSMLGTGKESLAFLRSKAKETGMWSLWSSALMSEAKMSLSNGESVATALEHIVRSSQILVERNMKSMMGSQLSLSIALWDRLGIAYLSSTACEVFLRCHARYSIFDDELKVTSRQASMLALKGKYDEALGRLEGMDANALRAWKPSQYWHKFRGIIKLRRDLHRNDLDGAELLLSQLLQSKNEDLEPDLAFVVDSLHIECLARRGNLERALAKVDNLILELRDENKDVALRVRLLLLKAELLDKCGRPQKGFTIAVRAANVAWRARLIPYLWPATGAIANILSSLGEFEPAIQLLNTILPRSLECENPAMIARLYSHLADANMGMAGKNPPRSNKRREFMTKAVGALEKAFDHYSSIEDVNKQCEMIAKKATIMKVAGDNVLANDYAAAYLALKREAVHSRG</sequence>
<keyword evidence="6" id="KW-0131">Cell cycle</keyword>
<protein>
    <recommendedName>
        <fullName evidence="2">Anaphase-promoting complex subunit 5</fullName>
    </recommendedName>
    <alternativeName>
        <fullName evidence="7">Cyclosome subunit 5</fullName>
    </alternativeName>
</protein>
<evidence type="ECO:0000259" key="9">
    <source>
        <dbReference type="Pfam" id="PF12862"/>
    </source>
</evidence>
<evidence type="ECO:0000313" key="10">
    <source>
        <dbReference type="EMBL" id="RYO89478.1"/>
    </source>
</evidence>
<dbReference type="Proteomes" id="UP000294003">
    <property type="component" value="Unassembled WGS sequence"/>
</dbReference>
<proteinExistence type="inferred from homology"/>
<name>A0ABY0HCI6_9PEZI</name>
<evidence type="ECO:0000256" key="3">
    <source>
        <dbReference type="ARBA" id="ARBA00022618"/>
    </source>
</evidence>
<evidence type="ECO:0000256" key="6">
    <source>
        <dbReference type="ARBA" id="ARBA00023306"/>
    </source>
</evidence>
<dbReference type="Pfam" id="PF12862">
    <property type="entry name" value="ANAPC5"/>
    <property type="match status" value="1"/>
</dbReference>
<reference evidence="10 11" key="1">
    <citation type="submission" date="2018-06" db="EMBL/GenBank/DDBJ databases">
        <title>Complete Genomes of Monosporascus.</title>
        <authorList>
            <person name="Robinson A.J."/>
            <person name="Natvig D.O."/>
        </authorList>
    </citation>
    <scope>NUCLEOTIDE SEQUENCE [LARGE SCALE GENOMIC DNA]</scope>
    <source>
        <strain evidence="10 11">CBS 609.92</strain>
    </source>
</reference>
<keyword evidence="11" id="KW-1185">Reference proteome</keyword>
<evidence type="ECO:0000256" key="7">
    <source>
        <dbReference type="ARBA" id="ARBA00031069"/>
    </source>
</evidence>
<dbReference type="SUPFAM" id="SSF48452">
    <property type="entry name" value="TPR-like"/>
    <property type="match status" value="1"/>
</dbReference>
<organism evidence="10 11">
    <name type="scientific">Monosporascus cannonballus</name>
    <dbReference type="NCBI Taxonomy" id="155416"/>
    <lineage>
        <taxon>Eukaryota</taxon>
        <taxon>Fungi</taxon>
        <taxon>Dikarya</taxon>
        <taxon>Ascomycota</taxon>
        <taxon>Pezizomycotina</taxon>
        <taxon>Sordariomycetes</taxon>
        <taxon>Xylariomycetidae</taxon>
        <taxon>Xylariales</taxon>
        <taxon>Xylariales incertae sedis</taxon>
        <taxon>Monosporascus</taxon>
    </lineage>
</organism>
<dbReference type="PANTHER" id="PTHR12830">
    <property type="entry name" value="ANAPHASE-PROMOTING COMPLEX SUBUNIT 5"/>
    <property type="match status" value="1"/>
</dbReference>
<evidence type="ECO:0000313" key="11">
    <source>
        <dbReference type="Proteomes" id="UP000294003"/>
    </source>
</evidence>
<accession>A0ABY0HCI6</accession>
<evidence type="ECO:0000256" key="1">
    <source>
        <dbReference type="ARBA" id="ARBA00007450"/>
    </source>
</evidence>
<keyword evidence="4" id="KW-0498">Mitosis</keyword>
<keyword evidence="3" id="KW-0132">Cell division</keyword>
<dbReference type="InterPro" id="IPR011990">
    <property type="entry name" value="TPR-like_helical_dom_sf"/>
</dbReference>
<comment type="function">
    <text evidence="8">Component of the anaphase promoting complex/cyclosome (APC/C), a cell cycle-regulated E3 ubiquitin ligase that controls progression through mitosis and the G1 phase of the cell cycle. The APC/C complex acts by mediating ubiquitination and subsequent degradation of target proteins: it mainly mediates the formation of 'Lys-11'-linked polyubiquitin chains and, to a lower extent, the formation of 'Lys-48'- and 'Lys-63'-linked polyubiquitin chains. The APC/C complex catalyzes assembly of branched 'Lys-11'-/'Lys-48'-linked branched ubiquitin chains on target proteins.</text>
</comment>
<feature type="domain" description="Anaphase-promoting complex subunit 5" evidence="9">
    <location>
        <begin position="281"/>
        <end position="370"/>
    </location>
</feature>
<comment type="caution">
    <text evidence="10">The sequence shown here is derived from an EMBL/GenBank/DDBJ whole genome shotgun (WGS) entry which is preliminary data.</text>
</comment>
<evidence type="ECO:0000256" key="5">
    <source>
        <dbReference type="ARBA" id="ARBA00022786"/>
    </source>
</evidence>
<evidence type="ECO:0000256" key="8">
    <source>
        <dbReference type="ARBA" id="ARBA00045696"/>
    </source>
</evidence>
<evidence type="ECO:0000256" key="4">
    <source>
        <dbReference type="ARBA" id="ARBA00022776"/>
    </source>
</evidence>
<evidence type="ECO:0000256" key="2">
    <source>
        <dbReference type="ARBA" id="ARBA00016066"/>
    </source>
</evidence>
<dbReference type="EMBL" id="QJNS01000072">
    <property type="protein sequence ID" value="RYO89478.1"/>
    <property type="molecule type" value="Genomic_DNA"/>
</dbReference>
<dbReference type="InterPro" id="IPR037679">
    <property type="entry name" value="Apc5"/>
</dbReference>
<comment type="similarity">
    <text evidence="1">Belongs to the APC5 family.</text>
</comment>
<dbReference type="Gene3D" id="1.25.40.10">
    <property type="entry name" value="Tetratricopeptide repeat domain"/>
    <property type="match status" value="1"/>
</dbReference>
<gene>
    <name evidence="10" type="ORF">DL762_003197</name>
</gene>